<dbReference type="EMBL" id="PIDS01001278">
    <property type="protein sequence ID" value="PLL26010.1"/>
    <property type="molecule type" value="Genomic_DNA"/>
</dbReference>
<comment type="caution">
    <text evidence="1">The sequence shown here is derived from an EMBL/GenBank/DDBJ whole genome shotgun (WGS) entry which is preliminary data.</text>
</comment>
<gene>
    <name evidence="1" type="ORF">CWN50_27045</name>
</gene>
<reference evidence="1 2" key="2">
    <citation type="submission" date="2018-01" db="EMBL/GenBank/DDBJ databases">
        <title>Genomic study of Klebsiella pneumoniae.</title>
        <authorList>
            <person name="Yang Y."/>
            <person name="Bicalho R."/>
        </authorList>
    </citation>
    <scope>NUCLEOTIDE SEQUENCE [LARGE SCALE GENOMIC DNA]</scope>
    <source>
        <strain evidence="1 2">A11</strain>
    </source>
</reference>
<name>A0A2J4Q4M8_9ENTR</name>
<accession>A0A2J4Q4M8</accession>
<organism evidence="1 2">
    <name type="scientific">Klebsiella michiganensis</name>
    <dbReference type="NCBI Taxonomy" id="1134687"/>
    <lineage>
        <taxon>Bacteria</taxon>
        <taxon>Pseudomonadati</taxon>
        <taxon>Pseudomonadota</taxon>
        <taxon>Gammaproteobacteria</taxon>
        <taxon>Enterobacterales</taxon>
        <taxon>Enterobacteriaceae</taxon>
        <taxon>Klebsiella/Raoultella group</taxon>
        <taxon>Klebsiella</taxon>
    </lineage>
</organism>
<reference evidence="1 2" key="1">
    <citation type="submission" date="2017-11" db="EMBL/GenBank/DDBJ databases">
        <authorList>
            <person name="Han C.G."/>
        </authorList>
    </citation>
    <scope>NUCLEOTIDE SEQUENCE [LARGE SCALE GENOMIC DNA]</scope>
    <source>
        <strain evidence="1 2">A11</strain>
    </source>
</reference>
<feature type="non-terminal residue" evidence="1">
    <location>
        <position position="1"/>
    </location>
</feature>
<sequence length="69" mass="8018">LPLSGAIYIRSRRTKMILRAQGLIMLIIQRIARDTKMRRSLSQCDSARLFTTRFICEVSQRVDIPAFFS</sequence>
<evidence type="ECO:0000313" key="2">
    <source>
        <dbReference type="Proteomes" id="UP000234505"/>
    </source>
</evidence>
<proteinExistence type="predicted"/>
<dbReference type="AlphaFoldDB" id="A0A2J4Q4M8"/>
<evidence type="ECO:0000313" key="1">
    <source>
        <dbReference type="EMBL" id="PLL26010.1"/>
    </source>
</evidence>
<protein>
    <submittedName>
        <fullName evidence="1">Uncharacterized protein</fullName>
    </submittedName>
</protein>
<dbReference type="Proteomes" id="UP000234505">
    <property type="component" value="Unassembled WGS sequence"/>
</dbReference>